<comment type="caution">
    <text evidence="11">The sequence shown here is derived from an EMBL/GenBank/DDBJ whole genome shotgun (WGS) entry which is preliminary data.</text>
</comment>
<dbReference type="GO" id="GO:0016567">
    <property type="term" value="P:protein ubiquitination"/>
    <property type="evidence" value="ECO:0007669"/>
    <property type="project" value="UniProtKB-ARBA"/>
</dbReference>
<dbReference type="SUPFAM" id="SSF57850">
    <property type="entry name" value="RING/U-box"/>
    <property type="match status" value="1"/>
</dbReference>
<evidence type="ECO:0000256" key="9">
    <source>
        <dbReference type="SAM" id="MobiDB-lite"/>
    </source>
</evidence>
<dbReference type="AlphaFoldDB" id="A0AAN7GVW1"/>
<dbReference type="EMBL" id="MU865323">
    <property type="protein sequence ID" value="KAK4228106.1"/>
    <property type="molecule type" value="Genomic_DNA"/>
</dbReference>
<evidence type="ECO:0000313" key="12">
    <source>
        <dbReference type="Proteomes" id="UP001301958"/>
    </source>
</evidence>
<gene>
    <name evidence="11" type="ORF">QBC38DRAFT_476169</name>
</gene>
<evidence type="ECO:0000256" key="8">
    <source>
        <dbReference type="PROSITE-ProRule" id="PRU00175"/>
    </source>
</evidence>
<sequence>MADHQDHYSMYCHACHSTWERQGNNIECPQCSSASTEMVRRHLCAYPNPDIHLSTTQLLTVNQITPEHDPRLFHNPSQEQPANDTMDITSTPMETTSSPTTSPQTSEDQAPQPPSQSNDATTADGDNNNNNNHRHGPQPIRFTAINFPAGFTLITTVVGDETPPQMTSGPMPIPFFGWHFVHPPRHTESEIDDGSTSTEQAGTQEQQPAEQAQSQEQETEQSRPQEQPAEQQPMLAQTLEAFLTMMFNPAAAIMGDAVYSQAAFDRVMTMLRNQAPIGGAPPASQAAIDKLVVKAVDEAMLGSDDTTKCVVCVEDMIKGEKVTVLPCNHFFHGECVTPWLKEHNTCPVCRRSVEQEEEPVKNKVVEFGPELPPDMRQHQHQDNSMDCS</sequence>
<dbReference type="GO" id="GO:0005634">
    <property type="term" value="C:nucleus"/>
    <property type="evidence" value="ECO:0007669"/>
    <property type="project" value="TreeGrafter"/>
</dbReference>
<keyword evidence="5 8" id="KW-0863">Zinc-finger</keyword>
<dbReference type="GO" id="GO:0006511">
    <property type="term" value="P:ubiquitin-dependent protein catabolic process"/>
    <property type="evidence" value="ECO:0007669"/>
    <property type="project" value="TreeGrafter"/>
</dbReference>
<keyword evidence="12" id="KW-1185">Reference proteome</keyword>
<evidence type="ECO:0000256" key="6">
    <source>
        <dbReference type="ARBA" id="ARBA00022786"/>
    </source>
</evidence>
<keyword evidence="4" id="KW-0479">Metal-binding</keyword>
<dbReference type="InterPro" id="IPR013083">
    <property type="entry name" value="Znf_RING/FYVE/PHD"/>
</dbReference>
<keyword evidence="6" id="KW-0833">Ubl conjugation pathway</keyword>
<proteinExistence type="predicted"/>
<dbReference type="Proteomes" id="UP001301958">
    <property type="component" value="Unassembled WGS sequence"/>
</dbReference>
<evidence type="ECO:0000313" key="11">
    <source>
        <dbReference type="EMBL" id="KAK4228106.1"/>
    </source>
</evidence>
<feature type="compositionally biased region" description="Low complexity" evidence="9">
    <location>
        <begin position="198"/>
        <end position="228"/>
    </location>
</feature>
<dbReference type="PANTHER" id="PTHR45931">
    <property type="entry name" value="SI:CH211-59O9.10"/>
    <property type="match status" value="1"/>
</dbReference>
<reference evidence="11" key="2">
    <citation type="submission" date="2023-05" db="EMBL/GenBank/DDBJ databases">
        <authorList>
            <consortium name="Lawrence Berkeley National Laboratory"/>
            <person name="Steindorff A."/>
            <person name="Hensen N."/>
            <person name="Bonometti L."/>
            <person name="Westerberg I."/>
            <person name="Brannstrom I.O."/>
            <person name="Guillou S."/>
            <person name="Cros-Aarteil S."/>
            <person name="Calhoun S."/>
            <person name="Haridas S."/>
            <person name="Kuo A."/>
            <person name="Mondo S."/>
            <person name="Pangilinan J."/>
            <person name="Riley R."/>
            <person name="Labutti K."/>
            <person name="Andreopoulos B."/>
            <person name="Lipzen A."/>
            <person name="Chen C."/>
            <person name="Yanf M."/>
            <person name="Daum C."/>
            <person name="Ng V."/>
            <person name="Clum A."/>
            <person name="Ohm R."/>
            <person name="Martin F."/>
            <person name="Silar P."/>
            <person name="Natvig D."/>
            <person name="Lalanne C."/>
            <person name="Gautier V."/>
            <person name="Ament-Velasquez S.L."/>
            <person name="Kruys A."/>
            <person name="Hutchinson M.I."/>
            <person name="Powell A.J."/>
            <person name="Barry K."/>
            <person name="Miller A.N."/>
            <person name="Grigoriev I.V."/>
            <person name="Debuchy R."/>
            <person name="Gladieux P."/>
            <person name="Thoren M.H."/>
            <person name="Johannesson H."/>
        </authorList>
    </citation>
    <scope>NUCLEOTIDE SEQUENCE</scope>
    <source>
        <strain evidence="11">CBS 990.96</strain>
    </source>
</reference>
<dbReference type="PANTHER" id="PTHR45931:SF3">
    <property type="entry name" value="RING ZINC FINGER-CONTAINING PROTEIN"/>
    <property type="match status" value="1"/>
</dbReference>
<evidence type="ECO:0000259" key="10">
    <source>
        <dbReference type="PROSITE" id="PS50089"/>
    </source>
</evidence>
<evidence type="ECO:0000256" key="2">
    <source>
        <dbReference type="ARBA" id="ARBA00012483"/>
    </source>
</evidence>
<protein>
    <recommendedName>
        <fullName evidence="2">RING-type E3 ubiquitin transferase</fullName>
        <ecNumber evidence="2">2.3.2.27</ecNumber>
    </recommendedName>
</protein>
<comment type="catalytic activity">
    <reaction evidence="1">
        <text>S-ubiquitinyl-[E2 ubiquitin-conjugating enzyme]-L-cysteine + [acceptor protein]-L-lysine = [E2 ubiquitin-conjugating enzyme]-L-cysteine + N(6)-ubiquitinyl-[acceptor protein]-L-lysine.</text>
        <dbReference type="EC" id="2.3.2.27"/>
    </reaction>
</comment>
<dbReference type="InterPro" id="IPR001841">
    <property type="entry name" value="Znf_RING"/>
</dbReference>
<dbReference type="Gene3D" id="3.30.40.10">
    <property type="entry name" value="Zinc/RING finger domain, C3HC4 (zinc finger)"/>
    <property type="match status" value="1"/>
</dbReference>
<accession>A0AAN7GVW1</accession>
<feature type="compositionally biased region" description="Low complexity" evidence="9">
    <location>
        <begin position="118"/>
        <end position="131"/>
    </location>
</feature>
<feature type="region of interest" description="Disordered" evidence="9">
    <location>
        <begin position="366"/>
        <end position="388"/>
    </location>
</feature>
<dbReference type="PROSITE" id="PS50089">
    <property type="entry name" value="ZF_RING_2"/>
    <property type="match status" value="1"/>
</dbReference>
<name>A0AAN7GVW1_9PEZI</name>
<evidence type="ECO:0000256" key="3">
    <source>
        <dbReference type="ARBA" id="ARBA00022679"/>
    </source>
</evidence>
<dbReference type="GO" id="GO:0061630">
    <property type="term" value="F:ubiquitin protein ligase activity"/>
    <property type="evidence" value="ECO:0007669"/>
    <property type="project" value="UniProtKB-EC"/>
</dbReference>
<evidence type="ECO:0000256" key="5">
    <source>
        <dbReference type="ARBA" id="ARBA00022771"/>
    </source>
</evidence>
<evidence type="ECO:0000256" key="4">
    <source>
        <dbReference type="ARBA" id="ARBA00022723"/>
    </source>
</evidence>
<dbReference type="InterPro" id="IPR051834">
    <property type="entry name" value="RING_finger_E3_ligase"/>
</dbReference>
<dbReference type="CDD" id="cd16454">
    <property type="entry name" value="RING-H2_PA-TM-RING"/>
    <property type="match status" value="1"/>
</dbReference>
<feature type="region of interest" description="Disordered" evidence="9">
    <location>
        <begin position="67"/>
        <end position="140"/>
    </location>
</feature>
<dbReference type="Pfam" id="PF13639">
    <property type="entry name" value="zf-RING_2"/>
    <property type="match status" value="1"/>
</dbReference>
<feature type="region of interest" description="Disordered" evidence="9">
    <location>
        <begin position="178"/>
        <end position="232"/>
    </location>
</feature>
<organism evidence="11 12">
    <name type="scientific">Podospora fimiseda</name>
    <dbReference type="NCBI Taxonomy" id="252190"/>
    <lineage>
        <taxon>Eukaryota</taxon>
        <taxon>Fungi</taxon>
        <taxon>Dikarya</taxon>
        <taxon>Ascomycota</taxon>
        <taxon>Pezizomycotina</taxon>
        <taxon>Sordariomycetes</taxon>
        <taxon>Sordariomycetidae</taxon>
        <taxon>Sordariales</taxon>
        <taxon>Podosporaceae</taxon>
        <taxon>Podospora</taxon>
    </lineage>
</organism>
<keyword evidence="3" id="KW-0808">Transferase</keyword>
<feature type="compositionally biased region" description="Low complexity" evidence="9">
    <location>
        <begin position="89"/>
        <end position="106"/>
    </location>
</feature>
<evidence type="ECO:0000256" key="7">
    <source>
        <dbReference type="ARBA" id="ARBA00022833"/>
    </source>
</evidence>
<dbReference type="FunFam" id="3.30.40.10:FF:000127">
    <property type="entry name" value="E3 ubiquitin-protein ligase RNF181"/>
    <property type="match status" value="1"/>
</dbReference>
<reference evidence="11" key="1">
    <citation type="journal article" date="2023" name="Mol. Phylogenet. Evol.">
        <title>Genome-scale phylogeny and comparative genomics of the fungal order Sordariales.</title>
        <authorList>
            <person name="Hensen N."/>
            <person name="Bonometti L."/>
            <person name="Westerberg I."/>
            <person name="Brannstrom I.O."/>
            <person name="Guillou S."/>
            <person name="Cros-Aarteil S."/>
            <person name="Calhoun S."/>
            <person name="Haridas S."/>
            <person name="Kuo A."/>
            <person name="Mondo S."/>
            <person name="Pangilinan J."/>
            <person name="Riley R."/>
            <person name="LaButti K."/>
            <person name="Andreopoulos B."/>
            <person name="Lipzen A."/>
            <person name="Chen C."/>
            <person name="Yan M."/>
            <person name="Daum C."/>
            <person name="Ng V."/>
            <person name="Clum A."/>
            <person name="Steindorff A."/>
            <person name="Ohm R.A."/>
            <person name="Martin F."/>
            <person name="Silar P."/>
            <person name="Natvig D.O."/>
            <person name="Lalanne C."/>
            <person name="Gautier V."/>
            <person name="Ament-Velasquez S.L."/>
            <person name="Kruys A."/>
            <person name="Hutchinson M.I."/>
            <person name="Powell A.J."/>
            <person name="Barry K."/>
            <person name="Miller A.N."/>
            <person name="Grigoriev I.V."/>
            <person name="Debuchy R."/>
            <person name="Gladieux P."/>
            <person name="Hiltunen Thoren M."/>
            <person name="Johannesson H."/>
        </authorList>
    </citation>
    <scope>NUCLEOTIDE SEQUENCE</scope>
    <source>
        <strain evidence="11">CBS 990.96</strain>
    </source>
</reference>
<feature type="domain" description="RING-type" evidence="10">
    <location>
        <begin position="309"/>
        <end position="350"/>
    </location>
</feature>
<feature type="compositionally biased region" description="Polar residues" evidence="9">
    <location>
        <begin position="75"/>
        <end position="88"/>
    </location>
</feature>
<dbReference type="SMART" id="SM00184">
    <property type="entry name" value="RING"/>
    <property type="match status" value="1"/>
</dbReference>
<dbReference type="GO" id="GO:0008270">
    <property type="term" value="F:zinc ion binding"/>
    <property type="evidence" value="ECO:0007669"/>
    <property type="project" value="UniProtKB-KW"/>
</dbReference>
<dbReference type="EC" id="2.3.2.27" evidence="2"/>
<keyword evidence="7" id="KW-0862">Zinc</keyword>
<evidence type="ECO:0000256" key="1">
    <source>
        <dbReference type="ARBA" id="ARBA00000900"/>
    </source>
</evidence>
<feature type="compositionally biased region" description="Basic and acidic residues" evidence="9">
    <location>
        <begin position="373"/>
        <end position="388"/>
    </location>
</feature>